<dbReference type="GO" id="GO:0006352">
    <property type="term" value="P:DNA-templated transcription initiation"/>
    <property type="evidence" value="ECO:0007669"/>
    <property type="project" value="InterPro"/>
</dbReference>
<dbReference type="InterPro" id="IPR014284">
    <property type="entry name" value="RNA_pol_sigma-70_dom"/>
</dbReference>
<proteinExistence type="inferred from homology"/>
<evidence type="ECO:0000256" key="3">
    <source>
        <dbReference type="ARBA" id="ARBA00023082"/>
    </source>
</evidence>
<dbReference type="PANTHER" id="PTHR43133">
    <property type="entry name" value="RNA POLYMERASE ECF-TYPE SIGMA FACTO"/>
    <property type="match status" value="1"/>
</dbReference>
<protein>
    <submittedName>
        <fullName evidence="6">RNA polymerase sigma-70 factor, ECF subfamily</fullName>
    </submittedName>
</protein>
<dbReference type="GO" id="GO:0016987">
    <property type="term" value="F:sigma factor activity"/>
    <property type="evidence" value="ECO:0007669"/>
    <property type="project" value="UniProtKB-KW"/>
</dbReference>
<dbReference type="SUPFAM" id="SSF88659">
    <property type="entry name" value="Sigma3 and sigma4 domains of RNA polymerase sigma factors"/>
    <property type="match status" value="1"/>
</dbReference>
<dbReference type="RefSeq" id="WP_074239830.1">
    <property type="nucleotide sequence ID" value="NZ_FSRA01000001.1"/>
</dbReference>
<dbReference type="Gene3D" id="1.10.10.10">
    <property type="entry name" value="Winged helix-like DNA-binding domain superfamily/Winged helix DNA-binding domain"/>
    <property type="match status" value="1"/>
</dbReference>
<dbReference type="EMBL" id="FSRA01000001">
    <property type="protein sequence ID" value="SIO07649.1"/>
    <property type="molecule type" value="Genomic_DNA"/>
</dbReference>
<dbReference type="Proteomes" id="UP000185003">
    <property type="component" value="Unassembled WGS sequence"/>
</dbReference>
<keyword evidence="3" id="KW-0731">Sigma factor</keyword>
<evidence type="ECO:0000313" key="6">
    <source>
        <dbReference type="EMBL" id="SIO07649.1"/>
    </source>
</evidence>
<feature type="domain" description="RNA polymerase sigma factor 70 region 4 type 2" evidence="5">
    <location>
        <begin position="112"/>
        <end position="163"/>
    </location>
</feature>
<keyword evidence="4" id="KW-0804">Transcription</keyword>
<evidence type="ECO:0000259" key="5">
    <source>
        <dbReference type="Pfam" id="PF08281"/>
    </source>
</evidence>
<accession>A0A1N6GJF4</accession>
<dbReference type="STRING" id="536979.SAMN04488055_2808"/>
<dbReference type="AlphaFoldDB" id="A0A1N6GJF4"/>
<dbReference type="Pfam" id="PF08281">
    <property type="entry name" value="Sigma70_r4_2"/>
    <property type="match status" value="1"/>
</dbReference>
<comment type="similarity">
    <text evidence="1">Belongs to the sigma-70 factor family. ECF subfamily.</text>
</comment>
<dbReference type="InterPro" id="IPR013324">
    <property type="entry name" value="RNA_pol_sigma_r3/r4-like"/>
</dbReference>
<evidence type="ECO:0000256" key="2">
    <source>
        <dbReference type="ARBA" id="ARBA00023015"/>
    </source>
</evidence>
<evidence type="ECO:0000256" key="1">
    <source>
        <dbReference type="ARBA" id="ARBA00010641"/>
    </source>
</evidence>
<dbReference type="Gene3D" id="1.10.1740.10">
    <property type="match status" value="1"/>
</dbReference>
<dbReference type="SUPFAM" id="SSF88946">
    <property type="entry name" value="Sigma2 domain of RNA polymerase sigma factors"/>
    <property type="match status" value="1"/>
</dbReference>
<keyword evidence="7" id="KW-1185">Reference proteome</keyword>
<dbReference type="NCBIfam" id="TIGR02937">
    <property type="entry name" value="sigma70-ECF"/>
    <property type="match status" value="1"/>
</dbReference>
<dbReference type="GO" id="GO:0003677">
    <property type="term" value="F:DNA binding"/>
    <property type="evidence" value="ECO:0007669"/>
    <property type="project" value="InterPro"/>
</dbReference>
<dbReference type="InterPro" id="IPR013325">
    <property type="entry name" value="RNA_pol_sigma_r2"/>
</dbReference>
<dbReference type="OrthoDB" id="9150024at2"/>
<reference evidence="6 7" key="1">
    <citation type="submission" date="2016-11" db="EMBL/GenBank/DDBJ databases">
        <authorList>
            <person name="Jaros S."/>
            <person name="Januszkiewicz K."/>
            <person name="Wedrychowicz H."/>
        </authorList>
    </citation>
    <scope>NUCLEOTIDE SEQUENCE [LARGE SCALE GENOMIC DNA]</scope>
    <source>
        <strain evidence="6 7">DSM 24787</strain>
    </source>
</reference>
<name>A0A1N6GJF4_9BACT</name>
<dbReference type="InterPro" id="IPR036388">
    <property type="entry name" value="WH-like_DNA-bd_sf"/>
</dbReference>
<organism evidence="6 7">
    <name type="scientific">Chitinophaga niabensis</name>
    <dbReference type="NCBI Taxonomy" id="536979"/>
    <lineage>
        <taxon>Bacteria</taxon>
        <taxon>Pseudomonadati</taxon>
        <taxon>Bacteroidota</taxon>
        <taxon>Chitinophagia</taxon>
        <taxon>Chitinophagales</taxon>
        <taxon>Chitinophagaceae</taxon>
        <taxon>Chitinophaga</taxon>
    </lineage>
</organism>
<evidence type="ECO:0000256" key="4">
    <source>
        <dbReference type="ARBA" id="ARBA00023163"/>
    </source>
</evidence>
<dbReference type="InterPro" id="IPR039425">
    <property type="entry name" value="RNA_pol_sigma-70-like"/>
</dbReference>
<keyword evidence="2" id="KW-0805">Transcription regulation</keyword>
<evidence type="ECO:0000313" key="7">
    <source>
        <dbReference type="Proteomes" id="UP000185003"/>
    </source>
</evidence>
<dbReference type="InterPro" id="IPR013249">
    <property type="entry name" value="RNA_pol_sigma70_r4_t2"/>
</dbReference>
<dbReference type="PANTHER" id="PTHR43133:SF46">
    <property type="entry name" value="RNA POLYMERASE SIGMA-70 FACTOR ECF SUBFAMILY"/>
    <property type="match status" value="1"/>
</dbReference>
<sequence length="186" mass="21669">MGSNLTQHVDSWYAKFHAHLIYIATRWGYGEDESRDQVQQFFLELLQKNLEPADIQHPKAYLTRAFGRKLIDDYRRARQQQPKAELTENAAYEPSVLENLVRLQSNEELLASIRTAFKRLPARCQNVIHLKYYEGLTTEQIAERTGLNTRSVYNNLYEGIKALREELRNSNPRLKFAAIFSLLPAL</sequence>
<gene>
    <name evidence="6" type="ORF">SAMN04488055_2808</name>
</gene>